<protein>
    <submittedName>
        <fullName evidence="10">ATP-binding cassette domain-containing protein</fullName>
    </submittedName>
</protein>
<feature type="domain" description="ABC transporter" evidence="9">
    <location>
        <begin position="4"/>
        <end position="251"/>
    </location>
</feature>
<dbReference type="FunFam" id="3.40.50.300:FF:000224">
    <property type="entry name" value="Energy-coupling factor transporter ATP-binding protein EcfA"/>
    <property type="match status" value="2"/>
</dbReference>
<dbReference type="Proteomes" id="UP000615234">
    <property type="component" value="Unassembled WGS sequence"/>
</dbReference>
<dbReference type="PANTHER" id="PTHR43553">
    <property type="entry name" value="HEAVY METAL TRANSPORTER"/>
    <property type="match status" value="1"/>
</dbReference>
<dbReference type="EMBL" id="JACOOX010000002">
    <property type="protein sequence ID" value="MBC5661876.1"/>
    <property type="molecule type" value="Genomic_DNA"/>
</dbReference>
<dbReference type="SUPFAM" id="SSF52540">
    <property type="entry name" value="P-loop containing nucleoside triphosphate hydrolases"/>
    <property type="match status" value="2"/>
</dbReference>
<evidence type="ECO:0000259" key="9">
    <source>
        <dbReference type="PROSITE" id="PS50893"/>
    </source>
</evidence>
<dbReference type="GO" id="GO:0016887">
    <property type="term" value="F:ATP hydrolysis activity"/>
    <property type="evidence" value="ECO:0007669"/>
    <property type="project" value="InterPro"/>
</dbReference>
<reference evidence="10 11" key="1">
    <citation type="submission" date="2020-08" db="EMBL/GenBank/DDBJ databases">
        <title>Genome public.</title>
        <authorList>
            <person name="Liu C."/>
            <person name="Sun Q."/>
        </authorList>
    </citation>
    <scope>NUCLEOTIDE SEQUENCE [LARGE SCALE GENOMIC DNA]</scope>
    <source>
        <strain evidence="10 11">NSJ-10</strain>
    </source>
</reference>
<keyword evidence="6 10" id="KW-0067">ATP-binding</keyword>
<evidence type="ECO:0000256" key="7">
    <source>
        <dbReference type="ARBA" id="ARBA00022967"/>
    </source>
</evidence>
<dbReference type="Gene3D" id="3.40.50.300">
    <property type="entry name" value="P-loop containing nucleotide triphosphate hydrolases"/>
    <property type="match status" value="2"/>
</dbReference>
<dbReference type="Pfam" id="PF00005">
    <property type="entry name" value="ABC_tran"/>
    <property type="match status" value="2"/>
</dbReference>
<dbReference type="AlphaFoldDB" id="A0A8I0AJ54"/>
<dbReference type="GO" id="GO:0042626">
    <property type="term" value="F:ATPase-coupled transmembrane transporter activity"/>
    <property type="evidence" value="ECO:0007669"/>
    <property type="project" value="TreeGrafter"/>
</dbReference>
<dbReference type="InterPro" id="IPR003439">
    <property type="entry name" value="ABC_transporter-like_ATP-bd"/>
</dbReference>
<proteinExistence type="inferred from homology"/>
<keyword evidence="8" id="KW-0472">Membrane</keyword>
<keyword evidence="7" id="KW-1278">Translocase</keyword>
<accession>A0A8I0AJ54</accession>
<dbReference type="RefSeq" id="WP_186847360.1">
    <property type="nucleotide sequence ID" value="NZ_JACOOX010000002.1"/>
</dbReference>
<evidence type="ECO:0000256" key="6">
    <source>
        <dbReference type="ARBA" id="ARBA00022840"/>
    </source>
</evidence>
<keyword evidence="3" id="KW-0813">Transport</keyword>
<dbReference type="GO" id="GO:0005524">
    <property type="term" value="F:ATP binding"/>
    <property type="evidence" value="ECO:0007669"/>
    <property type="project" value="UniProtKB-KW"/>
</dbReference>
<dbReference type="InterPro" id="IPR017871">
    <property type="entry name" value="ABC_transporter-like_CS"/>
</dbReference>
<dbReference type="GO" id="GO:0043190">
    <property type="term" value="C:ATP-binding cassette (ABC) transporter complex"/>
    <property type="evidence" value="ECO:0007669"/>
    <property type="project" value="TreeGrafter"/>
</dbReference>
<evidence type="ECO:0000256" key="4">
    <source>
        <dbReference type="ARBA" id="ARBA00022475"/>
    </source>
</evidence>
<dbReference type="SMART" id="SM00382">
    <property type="entry name" value="AAA"/>
    <property type="match status" value="2"/>
</dbReference>
<gene>
    <name evidence="10" type="ORF">H8S09_03030</name>
</gene>
<dbReference type="PROSITE" id="PS00211">
    <property type="entry name" value="ABC_TRANSPORTER_1"/>
    <property type="match status" value="2"/>
</dbReference>
<comment type="similarity">
    <text evidence="2">Belongs to the ABC transporter superfamily.</text>
</comment>
<comment type="subcellular location">
    <subcellularLocation>
        <location evidence="1">Cell membrane</location>
        <topology evidence="1">Peripheral membrane protein</topology>
    </subcellularLocation>
</comment>
<evidence type="ECO:0000256" key="2">
    <source>
        <dbReference type="ARBA" id="ARBA00005417"/>
    </source>
</evidence>
<feature type="domain" description="ABC transporter" evidence="9">
    <location>
        <begin position="391"/>
        <end position="630"/>
    </location>
</feature>
<keyword evidence="4" id="KW-1003">Cell membrane</keyword>
<sequence length="664" mass="74651">MSFIQVRKLGHKFNIKDKDGNVTGEKWAVKDMDFDAHKGQIIAVLGRNGSGKSTFARHLNGLYAPNQGTVWIQGDSDVLDTSREGDLLAIRRAVGMIFQNPDNQMVGNTVAEDVGFGLENLGFQTEEIWERINEVLRLTGMEAYLERNVSHLSGGQKQRLAIASVMAMSPECIVMDEATAMLDPVGSRQILDTLYHLNREFGITVIMITHRMEETVRADQIYVMDDGNVELIGAPYEIYPQVEKLEQLGLDSLLPYKLLHELKVDYSDDKKFVENLDEDAKSALVDRKERILSVQDAADRVKEYLRDRKSFDTKNLNGQNVLDDINSYLNDTKNINKPETAEQINSAQEDTPSSKNENEIYEYIPDNRDGMDREGHNGMLLDAGIKKDILVEADKLEYAYKDGAVLVPAVEQVSFQIRKGEILAVAGHTGSGKSTLLYMLNGIYRPMGGTLKVDGIDVGKTKNLKELRKKIGFVFQYPEYQLFESTVLADVMYGALNFGMSKAEAEQAAREALTLVNISEEYYEYSPFDLSGGQKKRVALAGILAYKPEILILDEPVAGMDPKSKRELFALIRRLHEERNITVIFVSHDMKDVYEIADRILVMGQGKLVYDGAVEQAFGTPEIVEKLGLEMPEMAMFREALLPEIRLIARSMAGVIDELRDYIQ</sequence>
<evidence type="ECO:0000256" key="5">
    <source>
        <dbReference type="ARBA" id="ARBA00022741"/>
    </source>
</evidence>
<dbReference type="InterPro" id="IPR050095">
    <property type="entry name" value="ECF_ABC_transporter_ATP-bd"/>
</dbReference>
<evidence type="ECO:0000313" key="10">
    <source>
        <dbReference type="EMBL" id="MBC5661876.1"/>
    </source>
</evidence>
<organism evidence="10 11">
    <name type="scientific">Coprococcus hominis</name>
    <name type="common">ex Liu et al. 2022</name>
    <dbReference type="NCBI Taxonomy" id="2763039"/>
    <lineage>
        <taxon>Bacteria</taxon>
        <taxon>Bacillati</taxon>
        <taxon>Bacillota</taxon>
        <taxon>Clostridia</taxon>
        <taxon>Lachnospirales</taxon>
        <taxon>Lachnospiraceae</taxon>
        <taxon>Coprococcus</taxon>
    </lineage>
</organism>
<keyword evidence="11" id="KW-1185">Reference proteome</keyword>
<evidence type="ECO:0000256" key="8">
    <source>
        <dbReference type="ARBA" id="ARBA00023136"/>
    </source>
</evidence>
<dbReference type="CDD" id="cd03225">
    <property type="entry name" value="ABC_cobalt_CbiO_domain1"/>
    <property type="match status" value="2"/>
</dbReference>
<dbReference type="InterPro" id="IPR003593">
    <property type="entry name" value="AAA+_ATPase"/>
</dbReference>
<dbReference type="PROSITE" id="PS50893">
    <property type="entry name" value="ABC_TRANSPORTER_2"/>
    <property type="match status" value="2"/>
</dbReference>
<dbReference type="InterPro" id="IPR015856">
    <property type="entry name" value="ABC_transpr_CbiO/EcfA_su"/>
</dbReference>
<dbReference type="NCBIfam" id="NF010167">
    <property type="entry name" value="PRK13648.1"/>
    <property type="match status" value="2"/>
</dbReference>
<keyword evidence="5" id="KW-0547">Nucleotide-binding</keyword>
<dbReference type="PANTHER" id="PTHR43553:SF27">
    <property type="entry name" value="ENERGY-COUPLING FACTOR TRANSPORTER ATP-BINDING PROTEIN ECFA2"/>
    <property type="match status" value="1"/>
</dbReference>
<evidence type="ECO:0000256" key="1">
    <source>
        <dbReference type="ARBA" id="ARBA00004202"/>
    </source>
</evidence>
<evidence type="ECO:0000313" key="11">
    <source>
        <dbReference type="Proteomes" id="UP000615234"/>
    </source>
</evidence>
<comment type="caution">
    <text evidence="10">The sequence shown here is derived from an EMBL/GenBank/DDBJ whole genome shotgun (WGS) entry which is preliminary data.</text>
</comment>
<evidence type="ECO:0000256" key="3">
    <source>
        <dbReference type="ARBA" id="ARBA00022448"/>
    </source>
</evidence>
<name>A0A8I0AJ54_9FIRM</name>
<dbReference type="InterPro" id="IPR027417">
    <property type="entry name" value="P-loop_NTPase"/>
</dbReference>